<reference evidence="1" key="1">
    <citation type="submission" date="2018-06" db="EMBL/GenBank/DDBJ databases">
        <authorList>
            <person name="Zhirakovskaya E."/>
        </authorList>
    </citation>
    <scope>NUCLEOTIDE SEQUENCE</scope>
</reference>
<organism evidence="1">
    <name type="scientific">hydrothermal vent metagenome</name>
    <dbReference type="NCBI Taxonomy" id="652676"/>
    <lineage>
        <taxon>unclassified sequences</taxon>
        <taxon>metagenomes</taxon>
        <taxon>ecological metagenomes</taxon>
    </lineage>
</organism>
<proteinExistence type="predicted"/>
<sequence>MKALFDDAQSRLTEVFKHIELSDDIRERL</sequence>
<evidence type="ECO:0000313" key="1">
    <source>
        <dbReference type="EMBL" id="VAW74785.1"/>
    </source>
</evidence>
<accession>A0A3B0Y281</accession>
<gene>
    <name evidence="1" type="ORF">MNBD_GAMMA14-2311</name>
</gene>
<dbReference type="EMBL" id="UOFM01000107">
    <property type="protein sequence ID" value="VAW74785.1"/>
    <property type="molecule type" value="Genomic_DNA"/>
</dbReference>
<feature type="non-terminal residue" evidence="1">
    <location>
        <position position="29"/>
    </location>
</feature>
<protein>
    <submittedName>
        <fullName evidence="1">Uncharacterized protein</fullName>
    </submittedName>
</protein>
<dbReference type="AlphaFoldDB" id="A0A3B0Y281"/>
<name>A0A3B0Y281_9ZZZZ</name>